<evidence type="ECO:0000256" key="2">
    <source>
        <dbReference type="ARBA" id="ARBA00022525"/>
    </source>
</evidence>
<dbReference type="Pfam" id="PF00014">
    <property type="entry name" value="Kunitz_BPTI"/>
    <property type="match status" value="3"/>
</dbReference>
<evidence type="ECO:0000256" key="5">
    <source>
        <dbReference type="ARBA" id="ARBA00022900"/>
    </source>
</evidence>
<keyword evidence="7" id="KW-0732">Signal</keyword>
<dbReference type="PROSITE" id="PS50279">
    <property type="entry name" value="BPTI_KUNITZ_2"/>
    <property type="match status" value="3"/>
</dbReference>
<evidence type="ECO:0000256" key="6">
    <source>
        <dbReference type="ARBA" id="ARBA00023157"/>
    </source>
</evidence>
<keyword evidence="3" id="KW-0646">Protease inhibitor</keyword>
<sequence length="290" mass="34458">MELFGFAAKLWLRGILVVATIETLNASRKCFFKMDEGSCRASIPKWFYNHTARECQNFTYGGCEGNENNFDTRQKCQKLCQGNKTSEKLPPNKTCHLKKRVGNCRAAFPRWYFDKKQGKCVKFIYGGCGGNQNNFYTRWQCEEFCEEFLTDRCRQPIIRAGQKRCEHEERTYKFGYNKYTEKCEKFLYSSCKHNQNNFATRKNCLEACAKESPCLYRTKHNHWRPYVSYFYDADNDRCLKTTTFFPKKKFWPQNNRFRKLQRCFTECMPNYTTPAKTTEMPEIPVMTLDE</sequence>
<evidence type="ECO:0000256" key="3">
    <source>
        <dbReference type="ARBA" id="ARBA00022690"/>
    </source>
</evidence>
<dbReference type="SMART" id="SM00131">
    <property type="entry name" value="KU"/>
    <property type="match status" value="3"/>
</dbReference>
<dbReference type="PANTHER" id="PTHR10083">
    <property type="entry name" value="KUNITZ-TYPE PROTEASE INHIBITOR-RELATED"/>
    <property type="match status" value="1"/>
</dbReference>
<evidence type="ECO:0000313" key="9">
    <source>
        <dbReference type="EMBL" id="NIE46759.1"/>
    </source>
</evidence>
<dbReference type="InterPro" id="IPR050098">
    <property type="entry name" value="TFPI/VKTCI-like"/>
</dbReference>
<proteinExistence type="predicted"/>
<feature type="domain" description="BPTI/Kunitz inhibitor" evidence="8">
    <location>
        <begin position="95"/>
        <end position="145"/>
    </location>
</feature>
<organism evidence="9">
    <name type="scientific">Rhipicephalus microplus</name>
    <name type="common">Cattle tick</name>
    <name type="synonym">Boophilus microplus</name>
    <dbReference type="NCBI Taxonomy" id="6941"/>
    <lineage>
        <taxon>Eukaryota</taxon>
        <taxon>Metazoa</taxon>
        <taxon>Ecdysozoa</taxon>
        <taxon>Arthropoda</taxon>
        <taxon>Chelicerata</taxon>
        <taxon>Arachnida</taxon>
        <taxon>Acari</taxon>
        <taxon>Parasitiformes</taxon>
        <taxon>Ixodida</taxon>
        <taxon>Ixodoidea</taxon>
        <taxon>Ixodidae</taxon>
        <taxon>Rhipicephalinae</taxon>
        <taxon>Rhipicephalus</taxon>
        <taxon>Boophilus</taxon>
    </lineage>
</organism>
<evidence type="ECO:0000259" key="8">
    <source>
        <dbReference type="PROSITE" id="PS50279"/>
    </source>
</evidence>
<dbReference type="VEuPathDB" id="VectorBase:LOC119168435"/>
<feature type="domain" description="BPTI/Kunitz inhibitor" evidence="8">
    <location>
        <begin position="30"/>
        <end position="80"/>
    </location>
</feature>
<dbReference type="SUPFAM" id="SSF57362">
    <property type="entry name" value="BPTI-like"/>
    <property type="match status" value="3"/>
</dbReference>
<keyword evidence="6" id="KW-1015">Disulfide bond</keyword>
<name>A0A6G5A7I7_RHIMP</name>
<evidence type="ECO:0000256" key="4">
    <source>
        <dbReference type="ARBA" id="ARBA00022737"/>
    </source>
</evidence>
<keyword evidence="2" id="KW-0964">Secreted</keyword>
<keyword evidence="5" id="KW-0722">Serine protease inhibitor</keyword>
<dbReference type="CDD" id="cd00109">
    <property type="entry name" value="Kunitz-type"/>
    <property type="match status" value="2"/>
</dbReference>
<dbReference type="InterPro" id="IPR002223">
    <property type="entry name" value="Kunitz_BPTI"/>
</dbReference>
<dbReference type="GO" id="GO:0005615">
    <property type="term" value="C:extracellular space"/>
    <property type="evidence" value="ECO:0007669"/>
    <property type="project" value="TreeGrafter"/>
</dbReference>
<feature type="signal peptide" evidence="7">
    <location>
        <begin position="1"/>
        <end position="26"/>
    </location>
</feature>
<dbReference type="GO" id="GO:0004867">
    <property type="term" value="F:serine-type endopeptidase inhibitor activity"/>
    <property type="evidence" value="ECO:0007669"/>
    <property type="project" value="UniProtKB-KW"/>
</dbReference>
<dbReference type="AlphaFoldDB" id="A0A6G5A7I7"/>
<dbReference type="FunFam" id="4.10.410.10:FF:000020">
    <property type="entry name" value="Collagen, type VI, alpha 3"/>
    <property type="match status" value="2"/>
</dbReference>
<evidence type="ECO:0000256" key="1">
    <source>
        <dbReference type="ARBA" id="ARBA00004613"/>
    </source>
</evidence>
<dbReference type="InterPro" id="IPR020901">
    <property type="entry name" value="Prtase_inh_Kunz-CS"/>
</dbReference>
<protein>
    <submittedName>
        <fullName evidence="9">Putative kunitz</fullName>
    </submittedName>
</protein>
<comment type="subcellular location">
    <subcellularLocation>
        <location evidence="1">Secreted</location>
    </subcellularLocation>
</comment>
<dbReference type="VEuPathDB" id="VectorBase:LOC119182136"/>
<evidence type="ECO:0000256" key="7">
    <source>
        <dbReference type="SAM" id="SignalP"/>
    </source>
</evidence>
<dbReference type="PROSITE" id="PS00280">
    <property type="entry name" value="BPTI_KUNITZ_1"/>
    <property type="match status" value="2"/>
</dbReference>
<reference evidence="9" key="1">
    <citation type="submission" date="2020-03" db="EMBL/GenBank/DDBJ databases">
        <title>A transcriptome and proteome of the tick Rhipicephalus microplus shaped by the genetic composition of its hosts and developmental stage.</title>
        <authorList>
            <person name="Garcia G.R."/>
            <person name="Ribeiro J.M.C."/>
            <person name="Maruyama S.R."/>
            <person name="Gardinasse L.G."/>
            <person name="Nelson K."/>
            <person name="Ferreira B.R."/>
            <person name="Andrade T.G."/>
            <person name="Santos I.K.F.M."/>
        </authorList>
    </citation>
    <scope>NUCLEOTIDE SEQUENCE</scope>
    <source>
        <strain evidence="9">NSGR</strain>
        <tissue evidence="9">Salivary glands</tissue>
    </source>
</reference>
<feature type="domain" description="BPTI/Kunitz inhibitor" evidence="8">
    <location>
        <begin position="153"/>
        <end position="208"/>
    </location>
</feature>
<dbReference type="EMBL" id="GIKN01004486">
    <property type="protein sequence ID" value="NIE46759.1"/>
    <property type="molecule type" value="Transcribed_RNA"/>
</dbReference>
<dbReference type="InterPro" id="IPR036880">
    <property type="entry name" value="Kunitz_BPTI_sf"/>
</dbReference>
<dbReference type="Gene3D" id="4.10.410.10">
    <property type="entry name" value="Pancreatic trypsin inhibitor Kunitz domain"/>
    <property type="match status" value="3"/>
</dbReference>
<dbReference type="OrthoDB" id="4473401at2759"/>
<dbReference type="PANTHER" id="PTHR10083:SF373">
    <property type="entry name" value="SERINE PEPTIDASE INHIBITOR, KUNITZ TYPE, 2"/>
    <property type="match status" value="1"/>
</dbReference>
<keyword evidence="4" id="KW-0677">Repeat</keyword>
<dbReference type="PRINTS" id="PR00759">
    <property type="entry name" value="BASICPTASE"/>
</dbReference>
<accession>A0A6G5A7I7</accession>
<feature type="chain" id="PRO_5026285241" evidence="7">
    <location>
        <begin position="27"/>
        <end position="290"/>
    </location>
</feature>